<proteinExistence type="predicted"/>
<dbReference type="Proteomes" id="UP000185487">
    <property type="component" value="Chromosome"/>
</dbReference>
<dbReference type="KEGG" id="mphy:MCBMB27_03820"/>
<name>A0AAE8L7V1_9HYPH</name>
<sequence>MSRPEAFHPSETCRQTLRGGRCWPIAARLLRRRSAGKTDELLSTQVGHTSSPRCSPKAAINCYAPTLVYGRRWRSYAERLWVLRSFVRSLSLVGRVLFTGVLFLAAFLYVLAHTELDEFYPGSPVEAGTIPVVASETRNFDGERFAASRTLKLRTFPSKPIIFGFTEFIKERLIEDGVRIVSQREISDQIIIVEKKIMQSGLGSPRPNFRVNRSIDLMYCHDPVADNVVTGEKWHHIKFEFYLNGDCDLAPLFEEIWRTIRETKPVTLTTTWAFRPNRIMILQCKTRA</sequence>
<accession>A0AAE8L7V1</accession>
<protein>
    <submittedName>
        <fullName evidence="3">Uncharacterized protein</fullName>
    </submittedName>
</protein>
<reference evidence="2 4" key="1">
    <citation type="submission" date="2016-04" db="EMBL/GenBank/DDBJ databases">
        <title>Complete genome sequencing and analysis of CBMB27, Methylobacterium phyllosphaerae isolated from leaf tissues of rice (Oryza sativa L.).</title>
        <authorList>
            <person name="Lee Y."/>
            <person name="Hwangbo K."/>
            <person name="Chung H."/>
            <person name="Yoo J."/>
            <person name="Kim K.Y."/>
            <person name="Sa T.M."/>
            <person name="Um Y."/>
            <person name="Madhaiyan M."/>
        </authorList>
    </citation>
    <scope>NUCLEOTIDE SEQUENCE [LARGE SCALE GENOMIC DNA]</scope>
    <source>
        <strain evidence="2 4">CBMB27</strain>
    </source>
</reference>
<keyword evidence="1" id="KW-0472">Membrane</keyword>
<feature type="transmembrane region" description="Helical" evidence="1">
    <location>
        <begin position="92"/>
        <end position="112"/>
    </location>
</feature>
<keyword evidence="4" id="KW-1185">Reference proteome</keyword>
<evidence type="ECO:0000313" key="2">
    <source>
        <dbReference type="EMBL" id="APT33111.1"/>
    </source>
</evidence>
<dbReference type="AlphaFoldDB" id="A0AAE8L7V1"/>
<organism evidence="3 5">
    <name type="scientific">Methylobacterium phyllosphaerae</name>
    <dbReference type="NCBI Taxonomy" id="418223"/>
    <lineage>
        <taxon>Bacteria</taxon>
        <taxon>Pseudomonadati</taxon>
        <taxon>Pseudomonadota</taxon>
        <taxon>Alphaproteobacteria</taxon>
        <taxon>Hyphomicrobiales</taxon>
        <taxon>Methylobacteriaceae</taxon>
        <taxon>Methylobacterium</taxon>
    </lineage>
</organism>
<keyword evidence="1" id="KW-0812">Transmembrane</keyword>
<dbReference type="Proteomes" id="UP000199140">
    <property type="component" value="Unassembled WGS sequence"/>
</dbReference>
<dbReference type="EMBL" id="FOPK01000017">
    <property type="protein sequence ID" value="SFH24570.1"/>
    <property type="molecule type" value="Genomic_DNA"/>
</dbReference>
<keyword evidence="1" id="KW-1133">Transmembrane helix</keyword>
<evidence type="ECO:0000313" key="5">
    <source>
        <dbReference type="Proteomes" id="UP000199140"/>
    </source>
</evidence>
<evidence type="ECO:0000313" key="4">
    <source>
        <dbReference type="Proteomes" id="UP000185487"/>
    </source>
</evidence>
<evidence type="ECO:0000313" key="3">
    <source>
        <dbReference type="EMBL" id="SFH24570.1"/>
    </source>
</evidence>
<gene>
    <name evidence="2" type="ORF">MCBMB27_03820</name>
    <name evidence="3" type="ORF">SAMN05192567_117117</name>
</gene>
<dbReference type="EMBL" id="CP015367">
    <property type="protein sequence ID" value="APT33111.1"/>
    <property type="molecule type" value="Genomic_DNA"/>
</dbReference>
<reference evidence="3 5" key="2">
    <citation type="submission" date="2016-10" db="EMBL/GenBank/DDBJ databases">
        <authorList>
            <person name="Varghese N."/>
            <person name="Submissions S."/>
        </authorList>
    </citation>
    <scope>NUCLEOTIDE SEQUENCE [LARGE SCALE GENOMIC DNA]</scope>
    <source>
        <strain evidence="3 5">CBMB27</strain>
    </source>
</reference>
<evidence type="ECO:0000256" key="1">
    <source>
        <dbReference type="SAM" id="Phobius"/>
    </source>
</evidence>